<proteinExistence type="predicted"/>
<accession>A0A0C3PE58</accession>
<dbReference type="HOGENOM" id="CLU_016057_0_0_1"/>
<dbReference type="AlphaFoldDB" id="A0A0C3PE58"/>
<gene>
    <name evidence="1" type="ORF">M404DRAFT_139424</name>
</gene>
<reference evidence="1 2" key="1">
    <citation type="submission" date="2014-04" db="EMBL/GenBank/DDBJ databases">
        <authorList>
            <consortium name="DOE Joint Genome Institute"/>
            <person name="Kuo A."/>
            <person name="Kohler A."/>
            <person name="Costa M.D."/>
            <person name="Nagy L.G."/>
            <person name="Floudas D."/>
            <person name="Copeland A."/>
            <person name="Barry K.W."/>
            <person name="Cichocki N."/>
            <person name="Veneault-Fourrey C."/>
            <person name="LaButti K."/>
            <person name="Lindquist E.A."/>
            <person name="Lipzen A."/>
            <person name="Lundell T."/>
            <person name="Morin E."/>
            <person name="Murat C."/>
            <person name="Sun H."/>
            <person name="Tunlid A."/>
            <person name="Henrissat B."/>
            <person name="Grigoriev I.V."/>
            <person name="Hibbett D.S."/>
            <person name="Martin F."/>
            <person name="Nordberg H.P."/>
            <person name="Cantor M.N."/>
            <person name="Hua S.X."/>
        </authorList>
    </citation>
    <scope>NUCLEOTIDE SEQUENCE [LARGE SCALE GENOMIC DNA]</scope>
    <source>
        <strain evidence="1 2">Marx 270</strain>
    </source>
</reference>
<keyword evidence="2" id="KW-1185">Reference proteome</keyword>
<sequence>RWGAFDVCVLAKCDNHWITSLNTDYIPQPFIFDRETIMPLCDGQFSHIDCFQWPQLFTEHYTWSLCVPWKVAYGDDPTWKWLWWNITQSAEDFVLERGSAFEVGGIHADKWKSMETIYNRLDKHLQGWLKKHPHYKVILVAFCQCLLLDVFSMLEYLDTDLNPAMGTFVDSFDCWIRAFTTDPNICKHLFEICMPVWMVWKPDCVPPDMQVSKTIEIMHPHDIVTDPEVFEVGQMLKWHSAWYHPGESHHRHT</sequence>
<dbReference type="EMBL" id="KN831964">
    <property type="protein sequence ID" value="KIO06114.1"/>
    <property type="molecule type" value="Genomic_DNA"/>
</dbReference>
<reference evidence="2" key="2">
    <citation type="submission" date="2015-01" db="EMBL/GenBank/DDBJ databases">
        <title>Evolutionary Origins and Diversification of the Mycorrhizal Mutualists.</title>
        <authorList>
            <consortium name="DOE Joint Genome Institute"/>
            <consortium name="Mycorrhizal Genomics Consortium"/>
            <person name="Kohler A."/>
            <person name="Kuo A."/>
            <person name="Nagy L.G."/>
            <person name="Floudas D."/>
            <person name="Copeland A."/>
            <person name="Barry K.W."/>
            <person name="Cichocki N."/>
            <person name="Veneault-Fourrey C."/>
            <person name="LaButti K."/>
            <person name="Lindquist E.A."/>
            <person name="Lipzen A."/>
            <person name="Lundell T."/>
            <person name="Morin E."/>
            <person name="Murat C."/>
            <person name="Riley R."/>
            <person name="Ohm R."/>
            <person name="Sun H."/>
            <person name="Tunlid A."/>
            <person name="Henrissat B."/>
            <person name="Grigoriev I.V."/>
            <person name="Hibbett D.S."/>
            <person name="Martin F."/>
        </authorList>
    </citation>
    <scope>NUCLEOTIDE SEQUENCE [LARGE SCALE GENOMIC DNA]</scope>
    <source>
        <strain evidence="2">Marx 270</strain>
    </source>
</reference>
<protein>
    <submittedName>
        <fullName evidence="1">Uncharacterized protein</fullName>
    </submittedName>
</protein>
<organism evidence="1 2">
    <name type="scientific">Pisolithus tinctorius Marx 270</name>
    <dbReference type="NCBI Taxonomy" id="870435"/>
    <lineage>
        <taxon>Eukaryota</taxon>
        <taxon>Fungi</taxon>
        <taxon>Dikarya</taxon>
        <taxon>Basidiomycota</taxon>
        <taxon>Agaricomycotina</taxon>
        <taxon>Agaricomycetes</taxon>
        <taxon>Agaricomycetidae</taxon>
        <taxon>Boletales</taxon>
        <taxon>Sclerodermatineae</taxon>
        <taxon>Pisolithaceae</taxon>
        <taxon>Pisolithus</taxon>
    </lineage>
</organism>
<dbReference type="OrthoDB" id="2603131at2759"/>
<evidence type="ECO:0000313" key="2">
    <source>
        <dbReference type="Proteomes" id="UP000054217"/>
    </source>
</evidence>
<dbReference type="Proteomes" id="UP000054217">
    <property type="component" value="Unassembled WGS sequence"/>
</dbReference>
<name>A0A0C3PE58_PISTI</name>
<evidence type="ECO:0000313" key="1">
    <source>
        <dbReference type="EMBL" id="KIO06114.1"/>
    </source>
</evidence>
<feature type="non-terminal residue" evidence="1">
    <location>
        <position position="1"/>
    </location>
</feature>
<dbReference type="InParanoid" id="A0A0C3PE58"/>